<dbReference type="AlphaFoldDB" id="A0A0C9UZ23"/>
<organism evidence="1 2">
    <name type="scientific">Hydnomerulius pinastri MD-312</name>
    <dbReference type="NCBI Taxonomy" id="994086"/>
    <lineage>
        <taxon>Eukaryota</taxon>
        <taxon>Fungi</taxon>
        <taxon>Dikarya</taxon>
        <taxon>Basidiomycota</taxon>
        <taxon>Agaricomycotina</taxon>
        <taxon>Agaricomycetes</taxon>
        <taxon>Agaricomycetidae</taxon>
        <taxon>Boletales</taxon>
        <taxon>Boletales incertae sedis</taxon>
        <taxon>Leucogyrophana</taxon>
    </lineage>
</organism>
<accession>A0A0C9UZ23</accession>
<evidence type="ECO:0000313" key="1">
    <source>
        <dbReference type="EMBL" id="KIJ58269.1"/>
    </source>
</evidence>
<name>A0A0C9UZ23_9AGAM</name>
<dbReference type="Proteomes" id="UP000053820">
    <property type="component" value="Unassembled WGS sequence"/>
</dbReference>
<reference evidence="1 2" key="1">
    <citation type="submission" date="2014-04" db="EMBL/GenBank/DDBJ databases">
        <title>Evolutionary Origins and Diversification of the Mycorrhizal Mutualists.</title>
        <authorList>
            <consortium name="DOE Joint Genome Institute"/>
            <consortium name="Mycorrhizal Genomics Consortium"/>
            <person name="Kohler A."/>
            <person name="Kuo A."/>
            <person name="Nagy L.G."/>
            <person name="Floudas D."/>
            <person name="Copeland A."/>
            <person name="Barry K.W."/>
            <person name="Cichocki N."/>
            <person name="Veneault-Fourrey C."/>
            <person name="LaButti K."/>
            <person name="Lindquist E.A."/>
            <person name="Lipzen A."/>
            <person name="Lundell T."/>
            <person name="Morin E."/>
            <person name="Murat C."/>
            <person name="Riley R."/>
            <person name="Ohm R."/>
            <person name="Sun H."/>
            <person name="Tunlid A."/>
            <person name="Henrissat B."/>
            <person name="Grigoriev I.V."/>
            <person name="Hibbett D.S."/>
            <person name="Martin F."/>
        </authorList>
    </citation>
    <scope>NUCLEOTIDE SEQUENCE [LARGE SCALE GENOMIC DNA]</scope>
    <source>
        <strain evidence="1 2">MD-312</strain>
    </source>
</reference>
<dbReference type="HOGENOM" id="CLU_2904456_0_0_1"/>
<keyword evidence="2" id="KW-1185">Reference proteome</keyword>
<dbReference type="EMBL" id="KN839960">
    <property type="protein sequence ID" value="KIJ58269.1"/>
    <property type="molecule type" value="Genomic_DNA"/>
</dbReference>
<sequence>MTIPAITILGTRPIFYQHPVSHTEVVKCVVAPHSRRLSEGMEVPEFRREILRHYEAFRRMAK</sequence>
<protein>
    <submittedName>
        <fullName evidence="1">Uncharacterized protein</fullName>
    </submittedName>
</protein>
<proteinExistence type="predicted"/>
<evidence type="ECO:0000313" key="2">
    <source>
        <dbReference type="Proteomes" id="UP000053820"/>
    </source>
</evidence>
<dbReference type="OrthoDB" id="3258141at2759"/>
<gene>
    <name evidence="1" type="ORF">HYDPIDRAFT_163447</name>
</gene>